<evidence type="ECO:0000256" key="1">
    <source>
        <dbReference type="SAM" id="SignalP"/>
    </source>
</evidence>
<accession>A0AAJ7CE39</accession>
<keyword evidence="1" id="KW-0732">Signal</keyword>
<evidence type="ECO:0000313" key="2">
    <source>
        <dbReference type="Proteomes" id="UP000694920"/>
    </source>
</evidence>
<feature type="signal peptide" evidence="1">
    <location>
        <begin position="1"/>
        <end position="16"/>
    </location>
</feature>
<name>A0AAJ7CE39_CEPCN</name>
<protein>
    <submittedName>
        <fullName evidence="3">Uncharacterized protein LOC107274090 isoform X2</fullName>
    </submittedName>
</protein>
<dbReference type="RefSeq" id="XP_015608338.1">
    <property type="nucleotide sequence ID" value="XM_015752852.2"/>
</dbReference>
<sequence length="202" mass="23314">MLSVILLIFLVDRSFAIYKVINSKSSAVAFKYNDGVQGESGLHECQLDEVCSAVHKRFWMPTLSERFCRCSNGIECPWQWDKNPDNVSMTLNNRSHLKFCTTKKTTCTHKQLAVTVYGKGNSSNAYLVPHNVTVNCLCPKTHYWKLQKYSYEENDNIIQVFRCVKDMKILHYPIKRVWTPNNHLEVPALKIVYNTDCTGNLK</sequence>
<dbReference type="GeneID" id="107274090"/>
<feature type="chain" id="PRO_5042541844" evidence="1">
    <location>
        <begin position="17"/>
        <end position="202"/>
    </location>
</feature>
<evidence type="ECO:0000313" key="3">
    <source>
        <dbReference type="RefSeq" id="XP_015608338.1"/>
    </source>
</evidence>
<reference evidence="3" key="1">
    <citation type="submission" date="2025-08" db="UniProtKB">
        <authorList>
            <consortium name="RefSeq"/>
        </authorList>
    </citation>
    <scope>IDENTIFICATION</scope>
</reference>
<organism evidence="2 3">
    <name type="scientific">Cephus cinctus</name>
    <name type="common">Wheat stem sawfly</name>
    <dbReference type="NCBI Taxonomy" id="211228"/>
    <lineage>
        <taxon>Eukaryota</taxon>
        <taxon>Metazoa</taxon>
        <taxon>Ecdysozoa</taxon>
        <taxon>Arthropoda</taxon>
        <taxon>Hexapoda</taxon>
        <taxon>Insecta</taxon>
        <taxon>Pterygota</taxon>
        <taxon>Neoptera</taxon>
        <taxon>Endopterygota</taxon>
        <taxon>Hymenoptera</taxon>
        <taxon>Cephoidea</taxon>
        <taxon>Cephidae</taxon>
        <taxon>Cephus</taxon>
    </lineage>
</organism>
<proteinExistence type="predicted"/>
<dbReference type="Gene3D" id="2.20.20.160">
    <property type="match status" value="1"/>
</dbReference>
<keyword evidence="2" id="KW-1185">Reference proteome</keyword>
<gene>
    <name evidence="3" type="primary">LOC107274090</name>
</gene>
<dbReference type="Proteomes" id="UP000694920">
    <property type="component" value="Unplaced"/>
</dbReference>
<dbReference type="AlphaFoldDB" id="A0AAJ7CE39"/>